<evidence type="ECO:0000256" key="5">
    <source>
        <dbReference type="ARBA" id="ARBA00023136"/>
    </source>
</evidence>
<dbReference type="GO" id="GO:0016020">
    <property type="term" value="C:membrane"/>
    <property type="evidence" value="ECO:0007669"/>
    <property type="project" value="UniProtKB-SubCell"/>
</dbReference>
<evidence type="ECO:0000313" key="6">
    <source>
        <dbReference type="EMBL" id="RVW85916.1"/>
    </source>
</evidence>
<accession>A0A438HN86</accession>
<comment type="subcellular location">
    <subcellularLocation>
        <location evidence="1">Membrane</location>
        <topology evidence="1">Multi-pass membrane protein</topology>
    </subcellularLocation>
</comment>
<comment type="caution">
    <text evidence="6">The sequence shown here is derived from an EMBL/GenBank/DDBJ whole genome shotgun (WGS) entry which is preliminary data.</text>
</comment>
<dbReference type="Pfam" id="PF04117">
    <property type="entry name" value="Mpv17_PMP22"/>
    <property type="match status" value="1"/>
</dbReference>
<dbReference type="EMBL" id="QGNW01000199">
    <property type="protein sequence ID" value="RVW85916.1"/>
    <property type="molecule type" value="Genomic_DNA"/>
</dbReference>
<dbReference type="Proteomes" id="UP000288805">
    <property type="component" value="Unassembled WGS sequence"/>
</dbReference>
<evidence type="ECO:0000256" key="1">
    <source>
        <dbReference type="ARBA" id="ARBA00004141"/>
    </source>
</evidence>
<protein>
    <submittedName>
        <fullName evidence="6">Uncharacterized protein</fullName>
    </submittedName>
</protein>
<evidence type="ECO:0000313" key="7">
    <source>
        <dbReference type="Proteomes" id="UP000288805"/>
    </source>
</evidence>
<evidence type="ECO:0000256" key="3">
    <source>
        <dbReference type="ARBA" id="ARBA00022692"/>
    </source>
</evidence>
<name>A0A438HN86_VITVI</name>
<gene>
    <name evidence="6" type="ORF">CK203_035339</name>
</gene>
<evidence type="ECO:0000256" key="2">
    <source>
        <dbReference type="ARBA" id="ARBA00006824"/>
    </source>
</evidence>
<reference evidence="6 7" key="1">
    <citation type="journal article" date="2018" name="PLoS Genet.">
        <title>Population sequencing reveals clonal diversity and ancestral inbreeding in the grapevine cultivar Chardonnay.</title>
        <authorList>
            <person name="Roach M.J."/>
            <person name="Johnson D.L."/>
            <person name="Bohlmann J."/>
            <person name="van Vuuren H.J."/>
            <person name="Jones S.J."/>
            <person name="Pretorius I.S."/>
            <person name="Schmidt S.A."/>
            <person name="Borneman A.R."/>
        </authorList>
    </citation>
    <scope>NUCLEOTIDE SEQUENCE [LARGE SCALE GENOMIC DNA]</scope>
    <source>
        <strain evidence="7">cv. Chardonnay</strain>
        <tissue evidence="6">Leaf</tissue>
    </source>
</reference>
<keyword evidence="4" id="KW-1133">Transmembrane helix</keyword>
<proteinExistence type="inferred from homology"/>
<dbReference type="AlphaFoldDB" id="A0A438HN86"/>
<keyword evidence="3" id="KW-0812">Transmembrane</keyword>
<organism evidence="6 7">
    <name type="scientific">Vitis vinifera</name>
    <name type="common">Grape</name>
    <dbReference type="NCBI Taxonomy" id="29760"/>
    <lineage>
        <taxon>Eukaryota</taxon>
        <taxon>Viridiplantae</taxon>
        <taxon>Streptophyta</taxon>
        <taxon>Embryophyta</taxon>
        <taxon>Tracheophyta</taxon>
        <taxon>Spermatophyta</taxon>
        <taxon>Magnoliopsida</taxon>
        <taxon>eudicotyledons</taxon>
        <taxon>Gunneridae</taxon>
        <taxon>Pentapetalae</taxon>
        <taxon>rosids</taxon>
        <taxon>Vitales</taxon>
        <taxon>Vitaceae</taxon>
        <taxon>Viteae</taxon>
        <taxon>Vitis</taxon>
    </lineage>
</organism>
<evidence type="ECO:0000256" key="4">
    <source>
        <dbReference type="ARBA" id="ARBA00022989"/>
    </source>
</evidence>
<sequence>MNKNNLMKACNRDFQVVPLQARVAFMSMGSIFWNFCLSATMSK</sequence>
<keyword evidence="5" id="KW-0472">Membrane</keyword>
<dbReference type="InterPro" id="IPR007248">
    <property type="entry name" value="Mpv17_PMP22"/>
</dbReference>
<comment type="similarity">
    <text evidence="2">Belongs to the peroxisomal membrane protein PXMP2/4 family.</text>
</comment>